<feature type="region of interest" description="Disordered" evidence="1">
    <location>
        <begin position="832"/>
        <end position="861"/>
    </location>
</feature>
<evidence type="ECO:0000256" key="1">
    <source>
        <dbReference type="SAM" id="MobiDB-lite"/>
    </source>
</evidence>
<feature type="compositionally biased region" description="Low complexity" evidence="1">
    <location>
        <begin position="147"/>
        <end position="190"/>
    </location>
</feature>
<accession>I0YJ84</accession>
<organism evidence="2 3">
    <name type="scientific">Coccomyxa subellipsoidea (strain C-169)</name>
    <name type="common">Green microalga</name>
    <dbReference type="NCBI Taxonomy" id="574566"/>
    <lineage>
        <taxon>Eukaryota</taxon>
        <taxon>Viridiplantae</taxon>
        <taxon>Chlorophyta</taxon>
        <taxon>core chlorophytes</taxon>
        <taxon>Trebouxiophyceae</taxon>
        <taxon>Trebouxiophyceae incertae sedis</taxon>
        <taxon>Coccomyxaceae</taxon>
        <taxon>Coccomyxa</taxon>
        <taxon>Coccomyxa subellipsoidea</taxon>
    </lineage>
</organism>
<dbReference type="AlphaFoldDB" id="I0YJ84"/>
<name>I0YJ84_COCSC</name>
<feature type="compositionally biased region" description="Polar residues" evidence="1">
    <location>
        <begin position="100"/>
        <end position="111"/>
    </location>
</feature>
<feature type="region of interest" description="Disordered" evidence="1">
    <location>
        <begin position="418"/>
        <end position="549"/>
    </location>
</feature>
<feature type="compositionally biased region" description="Polar residues" evidence="1">
    <location>
        <begin position="450"/>
        <end position="459"/>
    </location>
</feature>
<keyword evidence="3" id="KW-1185">Reference proteome</keyword>
<dbReference type="GeneID" id="17036403"/>
<feature type="compositionally biased region" description="Low complexity" evidence="1">
    <location>
        <begin position="223"/>
        <end position="234"/>
    </location>
</feature>
<feature type="compositionally biased region" description="Low complexity" evidence="1">
    <location>
        <begin position="339"/>
        <end position="352"/>
    </location>
</feature>
<comment type="caution">
    <text evidence="2">The sequence shown here is derived from an EMBL/GenBank/DDBJ whole genome shotgun (WGS) entry which is preliminary data.</text>
</comment>
<reference evidence="2 3" key="1">
    <citation type="journal article" date="2012" name="Genome Biol.">
        <title>The genome of the polar eukaryotic microalga coccomyxa subellipsoidea reveals traits of cold adaptation.</title>
        <authorList>
            <person name="Blanc G."/>
            <person name="Agarkova I."/>
            <person name="Grimwood J."/>
            <person name="Kuo A."/>
            <person name="Brueggeman A."/>
            <person name="Dunigan D."/>
            <person name="Gurnon J."/>
            <person name="Ladunga I."/>
            <person name="Lindquist E."/>
            <person name="Lucas S."/>
            <person name="Pangilinan J."/>
            <person name="Proschold T."/>
            <person name="Salamov A."/>
            <person name="Schmutz J."/>
            <person name="Weeks D."/>
            <person name="Yamada T."/>
            <person name="Claverie J.M."/>
            <person name="Grigoriev I."/>
            <person name="Van Etten J."/>
            <person name="Lomsadze A."/>
            <person name="Borodovsky M."/>
        </authorList>
    </citation>
    <scope>NUCLEOTIDE SEQUENCE [LARGE SCALE GENOMIC DNA]</scope>
    <source>
        <strain evidence="2 3">C-169</strain>
    </source>
</reference>
<feature type="compositionally biased region" description="Pro residues" evidence="1">
    <location>
        <begin position="83"/>
        <end position="94"/>
    </location>
</feature>
<proteinExistence type="predicted"/>
<feature type="compositionally biased region" description="Polar residues" evidence="1">
    <location>
        <begin position="19"/>
        <end position="43"/>
    </location>
</feature>
<feature type="region of interest" description="Disordered" evidence="1">
    <location>
        <begin position="331"/>
        <end position="353"/>
    </location>
</feature>
<gene>
    <name evidence="2" type="ORF">COCSUDRAFT_68214</name>
</gene>
<protein>
    <submittedName>
        <fullName evidence="2">Uncharacterized protein</fullName>
    </submittedName>
</protein>
<feature type="compositionally biased region" description="Basic and acidic residues" evidence="1">
    <location>
        <begin position="418"/>
        <end position="429"/>
    </location>
</feature>
<feature type="region of interest" description="Disordered" evidence="1">
    <location>
        <begin position="19"/>
        <end position="279"/>
    </location>
</feature>
<dbReference type="Proteomes" id="UP000007264">
    <property type="component" value="Unassembled WGS sequence"/>
</dbReference>
<dbReference type="EMBL" id="AGSI01000023">
    <property type="protein sequence ID" value="EIE18453.1"/>
    <property type="molecule type" value="Genomic_DNA"/>
</dbReference>
<dbReference type="STRING" id="574566.I0YJ84"/>
<feature type="compositionally biased region" description="Low complexity" evidence="1">
    <location>
        <begin position="460"/>
        <end position="486"/>
    </location>
</feature>
<dbReference type="RefSeq" id="XP_005642997.1">
    <property type="nucleotide sequence ID" value="XM_005642940.1"/>
</dbReference>
<dbReference type="OrthoDB" id="10609517at2759"/>
<evidence type="ECO:0000313" key="3">
    <source>
        <dbReference type="Proteomes" id="UP000007264"/>
    </source>
</evidence>
<evidence type="ECO:0000313" key="2">
    <source>
        <dbReference type="EMBL" id="EIE18453.1"/>
    </source>
</evidence>
<dbReference type="KEGG" id="csl:COCSUDRAFT_68214"/>
<sequence length="1102" mass="113925">MDDDDDFDVFAKIDSIVEQYNQTKVNNRQNGSPQNTNAGQRHTGSAAPNPDWQQPSHGSQPPLGLVDAAPPPSFGQQQGQPWQQPPRPNYPARPEPTKQGVRQQDGYSSAPKNVFGESMPASGAPAQVPPHARQPHAHWQPRPSGQAAPLPISAAAAQPARNQYTGPAVRPPYAAGAGAPRPGMGLLPAARPGSAVGGATPASRGAGGIAPGQQGANSARMQPPAGASAATAPAAGGGQRMHAAGNAMTAAQPRPLNMHSPVRGGGAPAPSPTPPTNSLLAAQLAGPEALPELNTGATLERLQREKDELQRRLNDNEGQNALLRARVERAERERREMQTRAAHSSQAGLAAATSADLQRQLDIARQQLAFKEQEAAEILRRNQDRDERLKAADAQAAALAAEAKRLEQQHAQLEAELAEAHRDRRERAGDVSTSGNDALHSPAAARRSLSPRNWQQQQPSASGRKSAAATAAGSAAGAPRSSVAAGQKRRLSGAAAAAADPRSQIGERSGIARSSQPTSGRAAENAPAEPLHERARWQSAAPPPGDASLWQRLSAACGTSLATLLEERGKQEKAGGVSSSAEPCGQAADVAKQARLLAWGVDSAGPALLCALCSSLAAAAHKGSAQASDSDVRWHCAMLDVQAALMRLCGSCQAAAVASLAPAGQASAAQPAQASGVGARVQLHGPGRPSGAAELATASHISPEVLRLGSMRLMDAAPASESLASHLSHLRNLRQGEPERLGRGVLNLLLSLLLGSKESSAVFKCAMKSLAALVAAAPPADRDAMSPVLTSGVLERLACHQAAFLQLLHLLLECPAICDMLEARLAAQAASGEGDGEAQGPMGGATVAPAADGGDVQAPAAHGKAGEASWSGCWNIFRALNGCLTAPPAAAASTPEPPLTSSHRCPFEVARRALQVVALCMEADRTGLLLALLSEDAGSPSLVLRLVMLVDAATLNVEGGPLRALAAPAQPANASEALRWRQALRLTQEALTLLRGLSVQEHLRELVIEEHLASSASTRLCHTVVGRIVQLPPLPGRLARSAAPLLLAPWAHAVGASSVTRSVCVSGDSAGCLPVATVEDVMHLAKGLLRRVQERLPVLMQP</sequence>